<dbReference type="FunFam" id="3.40.50.12780:FF:000012">
    <property type="entry name" value="Non-ribosomal peptide synthetase"/>
    <property type="match status" value="1"/>
</dbReference>
<evidence type="ECO:0000256" key="2">
    <source>
        <dbReference type="ARBA" id="ARBA00022553"/>
    </source>
</evidence>
<dbReference type="EMBL" id="JAAAHY010001878">
    <property type="protein sequence ID" value="KAF9946290.1"/>
    <property type="molecule type" value="Genomic_DNA"/>
</dbReference>
<dbReference type="PROSITE" id="PS50075">
    <property type="entry name" value="CARRIER"/>
    <property type="match status" value="1"/>
</dbReference>
<dbReference type="Gene3D" id="3.40.50.980">
    <property type="match status" value="2"/>
</dbReference>
<dbReference type="Proteomes" id="UP000738359">
    <property type="component" value="Unassembled WGS sequence"/>
</dbReference>
<keyword evidence="2" id="KW-0597">Phosphoprotein</keyword>
<dbReference type="InterPro" id="IPR009081">
    <property type="entry name" value="PP-bd_ACP"/>
</dbReference>
<dbReference type="PROSITE" id="PS00455">
    <property type="entry name" value="AMP_BINDING"/>
    <property type="match status" value="1"/>
</dbReference>
<evidence type="ECO:0000256" key="1">
    <source>
        <dbReference type="ARBA" id="ARBA00022450"/>
    </source>
</evidence>
<dbReference type="Pfam" id="PF00668">
    <property type="entry name" value="Condensation"/>
    <property type="match status" value="2"/>
</dbReference>
<dbReference type="InterPro" id="IPR010071">
    <property type="entry name" value="AA_adenyl_dom"/>
</dbReference>
<feature type="domain" description="Carrier" evidence="6">
    <location>
        <begin position="788"/>
        <end position="862"/>
    </location>
</feature>
<dbReference type="OrthoDB" id="329835at2759"/>
<keyword evidence="8" id="KW-1185">Reference proteome</keyword>
<evidence type="ECO:0000313" key="8">
    <source>
        <dbReference type="Proteomes" id="UP000738359"/>
    </source>
</evidence>
<dbReference type="CDD" id="cd05930">
    <property type="entry name" value="A_NRPS"/>
    <property type="match status" value="1"/>
</dbReference>
<organism evidence="7 8">
    <name type="scientific">Mortierella alpina</name>
    <name type="common">Oleaginous fungus</name>
    <name type="synonym">Mortierella renispora</name>
    <dbReference type="NCBI Taxonomy" id="64518"/>
    <lineage>
        <taxon>Eukaryota</taxon>
        <taxon>Fungi</taxon>
        <taxon>Fungi incertae sedis</taxon>
        <taxon>Mucoromycota</taxon>
        <taxon>Mortierellomycotina</taxon>
        <taxon>Mortierellomycetes</taxon>
        <taxon>Mortierellales</taxon>
        <taxon>Mortierellaceae</taxon>
        <taxon>Mortierella</taxon>
    </lineage>
</organism>
<dbReference type="SUPFAM" id="SSF52777">
    <property type="entry name" value="CoA-dependent acyltransferases"/>
    <property type="match status" value="2"/>
</dbReference>
<dbReference type="InterPro" id="IPR025110">
    <property type="entry name" value="AMP-bd_C"/>
</dbReference>
<name>A0A9P6LW24_MORAP</name>
<dbReference type="InterPro" id="IPR023213">
    <property type="entry name" value="CAT-like_dom_sf"/>
</dbReference>
<dbReference type="FunFam" id="1.10.1200.10:FF:000005">
    <property type="entry name" value="Nonribosomal peptide synthetase 1"/>
    <property type="match status" value="1"/>
</dbReference>
<dbReference type="InterPro" id="IPR020845">
    <property type="entry name" value="AMP-binding_CS"/>
</dbReference>
<feature type="region of interest" description="Disordered" evidence="5">
    <location>
        <begin position="1"/>
        <end position="64"/>
    </location>
</feature>
<evidence type="ECO:0000313" key="7">
    <source>
        <dbReference type="EMBL" id="KAF9946290.1"/>
    </source>
</evidence>
<dbReference type="GO" id="GO:0043041">
    <property type="term" value="P:amino acid activation for nonribosomal peptide biosynthetic process"/>
    <property type="evidence" value="ECO:0007669"/>
    <property type="project" value="TreeGrafter"/>
</dbReference>
<dbReference type="PANTHER" id="PTHR45527:SF1">
    <property type="entry name" value="FATTY ACID SYNTHASE"/>
    <property type="match status" value="1"/>
</dbReference>
<dbReference type="InterPro" id="IPR001242">
    <property type="entry name" value="Condensation_dom"/>
</dbReference>
<dbReference type="InterPro" id="IPR045851">
    <property type="entry name" value="AMP-bd_C_sf"/>
</dbReference>
<dbReference type="Gene3D" id="3.30.559.30">
    <property type="entry name" value="Nonribosomal peptide synthetase, condensation domain"/>
    <property type="match status" value="2"/>
</dbReference>
<comment type="caution">
    <text evidence="7">The sequence shown here is derived from an EMBL/GenBank/DDBJ whole genome shotgun (WGS) entry which is preliminary data.</text>
</comment>
<dbReference type="AlphaFoldDB" id="A0A9P6LW24"/>
<dbReference type="SUPFAM" id="SSF47336">
    <property type="entry name" value="ACP-like"/>
    <property type="match status" value="1"/>
</dbReference>
<dbReference type="InterPro" id="IPR000873">
    <property type="entry name" value="AMP-dep_synth/lig_dom"/>
</dbReference>
<dbReference type="NCBIfam" id="TIGR01733">
    <property type="entry name" value="AA-adenyl-dom"/>
    <property type="match status" value="1"/>
</dbReference>
<dbReference type="Pfam" id="PF00550">
    <property type="entry name" value="PP-binding"/>
    <property type="match status" value="1"/>
</dbReference>
<feature type="compositionally biased region" description="Polar residues" evidence="5">
    <location>
        <begin position="9"/>
        <end position="19"/>
    </location>
</feature>
<dbReference type="FunFam" id="3.30.300.30:FF:000010">
    <property type="entry name" value="Enterobactin synthetase component F"/>
    <property type="match status" value="1"/>
</dbReference>
<dbReference type="GO" id="GO:0016874">
    <property type="term" value="F:ligase activity"/>
    <property type="evidence" value="ECO:0007669"/>
    <property type="project" value="UniProtKB-KW"/>
</dbReference>
<keyword evidence="1" id="KW-0596">Phosphopantetheine</keyword>
<evidence type="ECO:0000256" key="5">
    <source>
        <dbReference type="SAM" id="MobiDB-lite"/>
    </source>
</evidence>
<dbReference type="GO" id="GO:0031177">
    <property type="term" value="F:phosphopantetheine binding"/>
    <property type="evidence" value="ECO:0007669"/>
    <property type="project" value="TreeGrafter"/>
</dbReference>
<dbReference type="Gene3D" id="3.30.300.30">
    <property type="match status" value="1"/>
</dbReference>
<protein>
    <recommendedName>
        <fullName evidence="6">Carrier domain-containing protein</fullName>
    </recommendedName>
</protein>
<dbReference type="SUPFAM" id="SSF56801">
    <property type="entry name" value="Acetyl-CoA synthetase-like"/>
    <property type="match status" value="1"/>
</dbReference>
<dbReference type="InterPro" id="IPR036736">
    <property type="entry name" value="ACP-like_sf"/>
</dbReference>
<dbReference type="Gene3D" id="2.30.38.10">
    <property type="entry name" value="Luciferase, Domain 3"/>
    <property type="match status" value="1"/>
</dbReference>
<dbReference type="GO" id="GO:0005737">
    <property type="term" value="C:cytoplasm"/>
    <property type="evidence" value="ECO:0007669"/>
    <property type="project" value="TreeGrafter"/>
</dbReference>
<accession>A0A9P6LW24</accession>
<dbReference type="Gene3D" id="3.30.559.10">
    <property type="entry name" value="Chloramphenicol acetyltransferase-like domain"/>
    <property type="match status" value="1"/>
</dbReference>
<dbReference type="Gene3D" id="1.10.1200.10">
    <property type="entry name" value="ACP-like"/>
    <property type="match status" value="1"/>
</dbReference>
<dbReference type="FunFam" id="3.40.50.980:FF:000001">
    <property type="entry name" value="Non-ribosomal peptide synthetase"/>
    <property type="match status" value="1"/>
</dbReference>
<dbReference type="Pfam" id="PF13193">
    <property type="entry name" value="AMP-binding_C"/>
    <property type="match status" value="1"/>
</dbReference>
<dbReference type="Pfam" id="PF00501">
    <property type="entry name" value="AMP-binding"/>
    <property type="match status" value="1"/>
</dbReference>
<sequence length="1159" mass="128169">MNLEETPKGNKTTPLSAQSALMRDAMIGPKAANPSAVEAPLNDPSNLRENKPGPVELNLPTDRPRTPLLSIESAQWPLRLSKQLTQSLKSLARDHDVDLSALLLAAWSAVLSRLSGQQEYLIGAQGPVFSHSVRAADHSVYSPVRIDLSGEPSTIQLLELVKRAVLASDDHGLGSNQVAFRFSREEGFDVVKEKPSSQGALPAAFELELDLKVEDDQIVGLMSYATALFDSITIERHAGYLRSMLEGMVSVATQPVSKIDIISPAERRLLLETWNSQPTANQEFPTIHQLYEDQVKRTPGAIALVHEDQEITYGELNARSNGLANQLIQMGVRPGTCVALCVGRSIAMVVGMLGVLKAGAAYVPLDPDYPCERLMTVIADVMPSVIVIDEAGQEHLGENNLGSMNLVDPNSISTHPSTDLHVPGLTSRHLAYIMYTSGSTGKPKGVMVEHRGIANLVQHHTDFCGIRDHRHSLQFASIGFDASVWEIFSSLSAGLTLHLVPTCIRMYRDKVFEYMIRHSITYAHCTPSFLQDGKGLPTLPKPTTLIVGGEPANITLLQNLISQGITFFNAYGPTEVSISSSTWRSPKNYTGDVVPIGKPVRNAWYYILGPHQQLAPIGTVGELHIGGVGVARGYLNMPGQTAERFLLDPFNNDEGARMYRTGDLVRYLADGSIVFLGRSDHQVKIRGFRVELGEIEACLSQHAWVSEAAVSALGSGDEKRLVAYVVSEPQSNLPHHLRSYLTTRLPQHMVPAAYVRLDSMPLTINDKLDRNALPVPREEAFAREAYEAPQGDIENKLAHIWSQLLKTEHIGRNDNFFTLGGHSLLAAKMLEYLRRVGLTVSLRALFECPTLGTLAQAVALYDRVAIPLNLISPKSVTLTPEMLPLINLKQSDIDLIVSKIPGGLANIQDIYSLSSLQEGIMFHHLLATEGDPYLLTSTIAFESRTLLDRYLTAFQTVVDRHDILRTAFFWDKLSTTAQVVCRSVCLPIEELTLDPADGSIKDQLDERFNPKHYRIDLGHAPLLRFVIAKDTDNRWLLVQLIHHLIGDHDAEQEMHIEIKTLLDGMGGSLPEPRPFRNHLAQVQLRSSPEADERFFREMLSDVDEPTHPFGLIKVDNGGGNLKESHRIVPQDLNDRLRMQARYLGFYLGACKLEMDQITH</sequence>
<dbReference type="PANTHER" id="PTHR45527">
    <property type="entry name" value="NONRIBOSOMAL PEPTIDE SYNTHETASE"/>
    <property type="match status" value="1"/>
</dbReference>
<dbReference type="GO" id="GO:0044550">
    <property type="term" value="P:secondary metabolite biosynthetic process"/>
    <property type="evidence" value="ECO:0007669"/>
    <property type="project" value="TreeGrafter"/>
</dbReference>
<evidence type="ECO:0000256" key="4">
    <source>
        <dbReference type="ARBA" id="ARBA00029454"/>
    </source>
</evidence>
<proteinExistence type="inferred from homology"/>
<comment type="similarity">
    <text evidence="4">Belongs to the NRP synthetase family.</text>
</comment>
<gene>
    <name evidence="7" type="ORF">BGZ70_003290</name>
</gene>
<evidence type="ECO:0000256" key="3">
    <source>
        <dbReference type="ARBA" id="ARBA00022598"/>
    </source>
</evidence>
<reference evidence="7" key="1">
    <citation type="journal article" date="2020" name="Fungal Divers.">
        <title>Resolving the Mortierellaceae phylogeny through synthesis of multi-gene phylogenetics and phylogenomics.</title>
        <authorList>
            <person name="Vandepol N."/>
            <person name="Liber J."/>
            <person name="Desiro A."/>
            <person name="Na H."/>
            <person name="Kennedy M."/>
            <person name="Barry K."/>
            <person name="Grigoriev I.V."/>
            <person name="Miller A.N."/>
            <person name="O'Donnell K."/>
            <person name="Stajich J.E."/>
            <person name="Bonito G."/>
        </authorList>
    </citation>
    <scope>NUCLEOTIDE SEQUENCE</scope>
    <source>
        <strain evidence="7">CK1249</strain>
    </source>
</reference>
<evidence type="ECO:0000259" key="6">
    <source>
        <dbReference type="PROSITE" id="PS50075"/>
    </source>
</evidence>
<keyword evidence="3" id="KW-0436">Ligase</keyword>